<dbReference type="RefSeq" id="WP_012534553.1">
    <property type="nucleotide sequence ID" value="NC_011185.1"/>
</dbReference>
<organism evidence="1 2">
    <name type="scientific">Aliivibrio fischeri (strain MJ11)</name>
    <name type="common">Vibrio fischeri</name>
    <dbReference type="NCBI Taxonomy" id="388396"/>
    <lineage>
        <taxon>Bacteria</taxon>
        <taxon>Pseudomonadati</taxon>
        <taxon>Pseudomonadota</taxon>
        <taxon>Gammaproteobacteria</taxon>
        <taxon>Vibrionales</taxon>
        <taxon>Vibrionaceae</taxon>
        <taxon>Aliivibrio</taxon>
    </lineage>
</organism>
<dbReference type="AlphaFoldDB" id="B5EWD4"/>
<gene>
    <name evidence="1" type="ordered locus">VFMJ11_B0191</name>
</gene>
<sequence length="120" mass="14336">MERWSFLLAPYSVKKQYKSDIQELISFVNDTSNNDKSEIDNCYEYFYIFEKSLLNHLNASYQSLVSCDSQYLYYYMQSNGTHIRRFCALLLYLIKGEMLSLNHSNEQQLNYLFKQSTMNV</sequence>
<keyword evidence="1" id="KW-0614">Plasmid</keyword>
<evidence type="ECO:0000313" key="1">
    <source>
        <dbReference type="EMBL" id="ACH64770.1"/>
    </source>
</evidence>
<dbReference type="HOGENOM" id="CLU_2048742_0_0_6"/>
<accession>B5EWD4</accession>
<dbReference type="Proteomes" id="UP000001857">
    <property type="component" value="Plasmid pMJ100"/>
</dbReference>
<evidence type="ECO:0000313" key="2">
    <source>
        <dbReference type="Proteomes" id="UP000001857"/>
    </source>
</evidence>
<proteinExistence type="predicted"/>
<dbReference type="EMBL" id="CP001134">
    <property type="protein sequence ID" value="ACH64770.1"/>
    <property type="molecule type" value="Genomic_DNA"/>
</dbReference>
<geneLocation type="plasmid" evidence="1 2">
    <name>pMJ100</name>
</geneLocation>
<reference evidence="2" key="1">
    <citation type="submission" date="2008-08" db="EMBL/GenBank/DDBJ databases">
        <title>Complete sequence of Vibrio fischeri strain MJ11.</title>
        <authorList>
            <person name="Mandel M.J."/>
            <person name="Stabb E.V."/>
            <person name="Ruby E.G."/>
            <person name="Ferriera S."/>
            <person name="Johnson J."/>
            <person name="Kravitz S."/>
            <person name="Beeson K."/>
            <person name="Sutton G."/>
            <person name="Rogers Y.-H."/>
            <person name="Friedman R."/>
            <person name="Frazier M."/>
            <person name="Venter J.C."/>
        </authorList>
    </citation>
    <scope>NUCLEOTIDE SEQUENCE [LARGE SCALE GENOMIC DNA]</scope>
    <source>
        <strain evidence="2">MJ11</strain>
        <plasmid evidence="2">Plasmid pMJ100</plasmid>
    </source>
</reference>
<dbReference type="KEGG" id="vfm:VFMJ11_B0191"/>
<protein>
    <submittedName>
        <fullName evidence="1">Uncharacterized protein</fullName>
    </submittedName>
</protein>
<name>B5EWD4_ALIFM</name>
<reference evidence="1 2" key="2">
    <citation type="journal article" date="2009" name="Nature">
        <title>A single regulatory gene is sufficient to alter bacterial host range.</title>
        <authorList>
            <person name="Mandel M.J."/>
            <person name="Wollenberg M.S."/>
            <person name="Stabb E.V."/>
            <person name="Visick K.L."/>
            <person name="Ruby E.G."/>
        </authorList>
    </citation>
    <scope>NUCLEOTIDE SEQUENCE [LARGE SCALE GENOMIC DNA]</scope>
    <source>
        <strain evidence="1 2">MJ11</strain>
        <plasmid evidence="2">Plasmid pMJ100</plasmid>
    </source>
</reference>